<dbReference type="Gene3D" id="1.20.120.1380">
    <property type="entry name" value="Flagellar FlhF biosynthesis protein, N domain"/>
    <property type="match status" value="1"/>
</dbReference>
<keyword evidence="17" id="KW-0282">Flagellum</keyword>
<evidence type="ECO:0000256" key="9">
    <source>
        <dbReference type="ARBA" id="ARBA00023134"/>
    </source>
</evidence>
<protein>
    <recommendedName>
        <fullName evidence="3 13">Flagellar biosynthesis protein FlhF</fullName>
    </recommendedName>
</protein>
<dbReference type="SMART" id="SM00382">
    <property type="entry name" value="AAA"/>
    <property type="match status" value="1"/>
</dbReference>
<dbReference type="InterPro" id="IPR047040">
    <property type="entry name" value="FlhF__GTPase_dom"/>
</dbReference>
<dbReference type="Gene3D" id="3.40.50.300">
    <property type="entry name" value="P-loop containing nucleotide triphosphate hydrolases"/>
    <property type="match status" value="1"/>
</dbReference>
<evidence type="ECO:0000313" key="17">
    <source>
        <dbReference type="EMBL" id="MBW7569626.1"/>
    </source>
</evidence>
<sequence length="466" mass="51156">MKLKRFVAADMRSALSLIKEELGAEAVIMSNKRVAEGVEIIAGVETDSLELVKADAKKKTSSRTIKDDEVTLSKAATSPKGSKVSERKSSEFAKSLLEILERQKQEQSKVQKSAVKSNSANSEPPAPLYAQSGLKDLFKQNNDVKEKVENTHGISSYKSFASEKESEELKKMRQDVDSIRRLLQFELAGLMSDSKKREEPVKAMIYELLLSSGFDRSVSSSLSDEIDSDASFNFAWRQLAGILEKKIKTGNDEIITEGGIVTLIGPAGVGKTTTLAKLAARFVMKYGADRVALITADHYRIGAVEQVKTYGRIMGCSSFAIKSLDELPQMLYTLKDKSLVLVDTVGVGLNDERFGTQLAKLKEQSKLNLKHYLVLPATAQRRVLEQAYEHFSSLGIKGLILTKIDESQSLADALCLCIKEKLKLSYCTDGQRVPEDLSVPSAKDIAVKALSAVENDVAKEALAFSK</sequence>
<feature type="compositionally biased region" description="Polar residues" evidence="14">
    <location>
        <begin position="110"/>
        <end position="122"/>
    </location>
</feature>
<evidence type="ECO:0000256" key="5">
    <source>
        <dbReference type="ARBA" id="ARBA00022475"/>
    </source>
</evidence>
<dbReference type="CDD" id="cd17873">
    <property type="entry name" value="FlhF"/>
    <property type="match status" value="1"/>
</dbReference>
<keyword evidence="7" id="KW-1005">Bacterial flagellum biogenesis</keyword>
<comment type="caution">
    <text evidence="17">The sequence shown here is derived from an EMBL/GenBank/DDBJ whole genome shotgun (WGS) entry which is preliminary data.</text>
</comment>
<dbReference type="NCBIfam" id="TIGR03499">
    <property type="entry name" value="FlhF"/>
    <property type="match status" value="1"/>
</dbReference>
<proteinExistence type="inferred from homology"/>
<evidence type="ECO:0000313" key="18">
    <source>
        <dbReference type="Proteomes" id="UP000731465"/>
    </source>
</evidence>
<accession>A0ABS7DGH0</accession>
<feature type="domain" description="SRP54-type proteins GTP-binding" evidence="16">
    <location>
        <begin position="258"/>
        <end position="451"/>
    </location>
</feature>
<evidence type="ECO:0000256" key="11">
    <source>
        <dbReference type="ARBA" id="ARBA00023225"/>
    </source>
</evidence>
<evidence type="ECO:0000256" key="14">
    <source>
        <dbReference type="SAM" id="MobiDB-lite"/>
    </source>
</evidence>
<reference evidence="17 18" key="1">
    <citation type="submission" date="2021-03" db="EMBL/GenBank/DDBJ databases">
        <title>Succinivibrio sp. nov. isolated from feces of cow.</title>
        <authorList>
            <person name="Choi J.-Y."/>
        </authorList>
    </citation>
    <scope>NUCLEOTIDE SEQUENCE [LARGE SCALE GENOMIC DNA]</scope>
    <source>
        <strain evidence="17 18">AGMB01872</strain>
    </source>
</reference>
<dbReference type="SMART" id="SM00962">
    <property type="entry name" value="SRP54"/>
    <property type="match status" value="1"/>
</dbReference>
<evidence type="ECO:0000259" key="16">
    <source>
        <dbReference type="SMART" id="SM00962"/>
    </source>
</evidence>
<keyword evidence="18" id="KW-1185">Reference proteome</keyword>
<keyword evidence="17" id="KW-0969">Cilium</keyword>
<dbReference type="EMBL" id="JAGFNY010000003">
    <property type="protein sequence ID" value="MBW7569626.1"/>
    <property type="molecule type" value="Genomic_DNA"/>
</dbReference>
<dbReference type="InterPro" id="IPR027417">
    <property type="entry name" value="P-loop_NTPase"/>
</dbReference>
<evidence type="ECO:0000256" key="1">
    <source>
        <dbReference type="ARBA" id="ARBA00004413"/>
    </source>
</evidence>
<evidence type="ECO:0000256" key="6">
    <source>
        <dbReference type="ARBA" id="ARBA00022741"/>
    </source>
</evidence>
<dbReference type="Proteomes" id="UP000731465">
    <property type="component" value="Unassembled WGS sequence"/>
</dbReference>
<dbReference type="PANTHER" id="PTHR43134">
    <property type="entry name" value="SIGNAL RECOGNITION PARTICLE RECEPTOR SUBUNIT ALPHA"/>
    <property type="match status" value="1"/>
</dbReference>
<dbReference type="PANTHER" id="PTHR43134:SF3">
    <property type="entry name" value="FLAGELLAR BIOSYNTHESIS PROTEIN FLHF"/>
    <property type="match status" value="1"/>
</dbReference>
<dbReference type="InterPro" id="IPR000897">
    <property type="entry name" value="SRP54_GTPase_dom"/>
</dbReference>
<evidence type="ECO:0000256" key="2">
    <source>
        <dbReference type="ARBA" id="ARBA00008531"/>
    </source>
</evidence>
<keyword evidence="11" id="KW-1006">Bacterial flagellum protein export</keyword>
<dbReference type="InterPro" id="IPR003593">
    <property type="entry name" value="AAA+_ATPase"/>
</dbReference>
<keyword evidence="10" id="KW-0472">Membrane</keyword>
<evidence type="ECO:0000256" key="3">
    <source>
        <dbReference type="ARBA" id="ARBA00014919"/>
    </source>
</evidence>
<dbReference type="SUPFAM" id="SSF52540">
    <property type="entry name" value="P-loop containing nucleoside triphosphate hydrolases"/>
    <property type="match status" value="1"/>
</dbReference>
<evidence type="ECO:0000256" key="4">
    <source>
        <dbReference type="ARBA" id="ARBA00022448"/>
    </source>
</evidence>
<evidence type="ECO:0000256" key="13">
    <source>
        <dbReference type="NCBIfam" id="TIGR03499"/>
    </source>
</evidence>
<dbReference type="Pfam" id="PF00448">
    <property type="entry name" value="SRP54"/>
    <property type="match status" value="1"/>
</dbReference>
<keyword evidence="6" id="KW-0547">Nucleotide-binding</keyword>
<feature type="region of interest" description="Disordered" evidence="14">
    <location>
        <begin position="108"/>
        <end position="129"/>
    </location>
</feature>
<dbReference type="RefSeq" id="WP_219936414.1">
    <property type="nucleotide sequence ID" value="NZ_JAGFNY010000003.1"/>
</dbReference>
<evidence type="ECO:0000256" key="8">
    <source>
        <dbReference type="ARBA" id="ARBA00022927"/>
    </source>
</evidence>
<evidence type="ECO:0000256" key="7">
    <source>
        <dbReference type="ARBA" id="ARBA00022795"/>
    </source>
</evidence>
<feature type="domain" description="AAA+ ATPase" evidence="15">
    <location>
        <begin position="257"/>
        <end position="410"/>
    </location>
</feature>
<name>A0ABS7DGH0_9GAMM</name>
<gene>
    <name evidence="17" type="primary">flhF</name>
    <name evidence="17" type="ORF">J5V48_01830</name>
</gene>
<comment type="function">
    <text evidence="12">Necessary for flagellar biosynthesis. May be involved in translocation of the flagellum.</text>
</comment>
<evidence type="ECO:0000256" key="12">
    <source>
        <dbReference type="ARBA" id="ARBA00025337"/>
    </source>
</evidence>
<evidence type="ECO:0000259" key="15">
    <source>
        <dbReference type="SMART" id="SM00382"/>
    </source>
</evidence>
<comment type="similarity">
    <text evidence="2">Belongs to the GTP-binding SRP family.</text>
</comment>
<dbReference type="InterPro" id="IPR020006">
    <property type="entry name" value="FlhF"/>
</dbReference>
<keyword evidence="8" id="KW-0653">Protein transport</keyword>
<evidence type="ECO:0000256" key="10">
    <source>
        <dbReference type="ARBA" id="ARBA00023136"/>
    </source>
</evidence>
<keyword evidence="9" id="KW-0342">GTP-binding</keyword>
<comment type="subcellular location">
    <subcellularLocation>
        <location evidence="1">Cell membrane</location>
        <topology evidence="1">Peripheral membrane protein</topology>
        <orientation evidence="1">Cytoplasmic side</orientation>
    </subcellularLocation>
</comment>
<keyword evidence="17" id="KW-0966">Cell projection</keyword>
<organism evidence="17 18">
    <name type="scientific">Succinivibrio faecicola</name>
    <dbReference type="NCBI Taxonomy" id="2820300"/>
    <lineage>
        <taxon>Bacteria</taxon>
        <taxon>Pseudomonadati</taxon>
        <taxon>Pseudomonadota</taxon>
        <taxon>Gammaproteobacteria</taxon>
        <taxon>Aeromonadales</taxon>
        <taxon>Succinivibrionaceae</taxon>
        <taxon>Succinivibrio</taxon>
    </lineage>
</organism>
<keyword evidence="4" id="KW-0813">Transport</keyword>
<keyword evidence="5" id="KW-1003">Cell membrane</keyword>